<accession>A0A5N6PN25</accession>
<dbReference type="OrthoDB" id="1899337at2759"/>
<evidence type="ECO:0000313" key="1">
    <source>
        <dbReference type="EMBL" id="KAD6794517.1"/>
    </source>
</evidence>
<keyword evidence="2" id="KW-1185">Reference proteome</keyword>
<name>A0A5N6PN25_9ASTR</name>
<proteinExistence type="predicted"/>
<dbReference type="AlphaFoldDB" id="A0A5N6PN25"/>
<dbReference type="Pfam" id="PF14929">
    <property type="entry name" value="TAF1_subA"/>
    <property type="match status" value="1"/>
</dbReference>
<dbReference type="PANTHER" id="PTHR36720:SF1">
    <property type="entry name" value="TAF RNA POLYMERASE I SUBUNIT A"/>
    <property type="match status" value="1"/>
</dbReference>
<reference evidence="1 2" key="1">
    <citation type="submission" date="2019-05" db="EMBL/GenBank/DDBJ databases">
        <title>Mikania micrantha, genome provides insights into the molecular mechanism of rapid growth.</title>
        <authorList>
            <person name="Liu B."/>
        </authorList>
    </citation>
    <scope>NUCLEOTIDE SEQUENCE [LARGE SCALE GENOMIC DNA]</scope>
    <source>
        <strain evidence="1">NLD-2019</strain>
        <tissue evidence="1">Leaf</tissue>
    </source>
</reference>
<dbReference type="Proteomes" id="UP000326396">
    <property type="component" value="Linkage Group LG11"/>
</dbReference>
<evidence type="ECO:0000313" key="2">
    <source>
        <dbReference type="Proteomes" id="UP000326396"/>
    </source>
</evidence>
<dbReference type="GO" id="GO:0006360">
    <property type="term" value="P:transcription by RNA polymerase I"/>
    <property type="evidence" value="ECO:0007669"/>
    <property type="project" value="InterPro"/>
</dbReference>
<protein>
    <submittedName>
        <fullName evidence="1">Uncharacterized protein</fullName>
    </submittedName>
</protein>
<gene>
    <name evidence="1" type="ORF">E3N88_05413</name>
</gene>
<organism evidence="1 2">
    <name type="scientific">Mikania micrantha</name>
    <name type="common">bitter vine</name>
    <dbReference type="NCBI Taxonomy" id="192012"/>
    <lineage>
        <taxon>Eukaryota</taxon>
        <taxon>Viridiplantae</taxon>
        <taxon>Streptophyta</taxon>
        <taxon>Embryophyta</taxon>
        <taxon>Tracheophyta</taxon>
        <taxon>Spermatophyta</taxon>
        <taxon>Magnoliopsida</taxon>
        <taxon>eudicotyledons</taxon>
        <taxon>Gunneridae</taxon>
        <taxon>Pentapetalae</taxon>
        <taxon>asterids</taxon>
        <taxon>campanulids</taxon>
        <taxon>Asterales</taxon>
        <taxon>Asteraceae</taxon>
        <taxon>Asteroideae</taxon>
        <taxon>Heliantheae alliance</taxon>
        <taxon>Eupatorieae</taxon>
        <taxon>Mikania</taxon>
    </lineage>
</organism>
<dbReference type="EMBL" id="SZYD01000003">
    <property type="protein sequence ID" value="KAD6794517.1"/>
    <property type="molecule type" value="Genomic_DNA"/>
</dbReference>
<sequence length="664" mass="75517">MASISNLSFPITPLKSSPWLPTPPTDTVYLGFPAKVALASSRLSVRATVPLAASLPCELEKNATKKRKQSKIDEDGVVVSSKKRNPKAIRLSVMKPSYTLKRGIGRDLRSLRCEHRKRLRYLLRQLVRQQNWVEAAGVLSLLLKGTHRDNSLSTNRTKYWATLKLLEHMGSAKVNPKKFQYVYGLWLKKDSAVTKNNRSLKGRLNVLLELILFCLSRDDAVGANDNVISLLQESDFSKDPIANLVAGLTFSHLWYNSIQEEVGLHDSVELSSPIQSEGLSGPREIMLTDHSKEQSAFEVQDPGFVFRSDTNTSVRIGKEGADQDRKVPMEVYHKLKQELLEYEQPPMNSFETDQNGSSSQFLHTGKKIYGSIVHAHDLEYMLMPLNFQRTKNLEDFISLQRSIQNDNYKAAVKHLQNALHSIPPVFEALLPLIQASNIMLLHGDHVKEAIEEVESVVKNSHAALPFRWLKASLLEHFSKDDASKLYICFEDTLRKDPTCSHSIGKLISLHHNGNYSIERLLEMIALYLDATYADSDIWKEFASCCIKLSRFDEDRMSSCVNIFGDNCTKFSKYIPNMFQDSISKKNWRLRSRWWLTRFFTQTILASEVASGNLELVVYKAASACHIYGPELAYVVKVYTYLKEEKCKEMLILKMHMDNAIGFTQ</sequence>
<comment type="caution">
    <text evidence="1">The sequence shown here is derived from an EMBL/GenBank/DDBJ whole genome shotgun (WGS) entry which is preliminary data.</text>
</comment>
<dbReference type="PANTHER" id="PTHR36720">
    <property type="entry name" value="TAF RNA POLYMERASE I SUBUNIT A"/>
    <property type="match status" value="1"/>
</dbReference>
<dbReference type="GO" id="GO:0000120">
    <property type="term" value="C:RNA polymerase I transcription regulator complex"/>
    <property type="evidence" value="ECO:0007669"/>
    <property type="project" value="InterPro"/>
</dbReference>
<dbReference type="InterPro" id="IPR039495">
    <property type="entry name" value="TAF1A"/>
</dbReference>